<dbReference type="InterPro" id="IPR039433">
    <property type="entry name" value="Mff-like_dom"/>
</dbReference>
<comment type="similarity">
    <text evidence="1 9">Belongs to the Tango11 family.</text>
</comment>
<protein>
    <recommendedName>
        <fullName evidence="9">Mitochondrial fission factor</fullName>
    </recommendedName>
</protein>
<evidence type="ECO:0000256" key="2">
    <source>
        <dbReference type="ARBA" id="ARBA00022692"/>
    </source>
</evidence>
<keyword evidence="7 9" id="KW-0472">Membrane</keyword>
<evidence type="ECO:0000256" key="8">
    <source>
        <dbReference type="ARBA" id="ARBA00023140"/>
    </source>
</evidence>
<evidence type="ECO:0000259" key="10">
    <source>
        <dbReference type="Pfam" id="PF05644"/>
    </source>
</evidence>
<dbReference type="AlphaFoldDB" id="A0A914X025"/>
<reference evidence="12" key="1">
    <citation type="submission" date="2022-11" db="UniProtKB">
        <authorList>
            <consortium name="WormBaseParasite"/>
        </authorList>
    </citation>
    <scope>IDENTIFICATION</scope>
</reference>
<dbReference type="GO" id="GO:0090141">
    <property type="term" value="P:positive regulation of mitochondrial fission"/>
    <property type="evidence" value="ECO:0007669"/>
    <property type="project" value="UniProtKB-UniRule"/>
</dbReference>
<dbReference type="WBParaSite" id="PSAMB.scaffold5785size10881.g27323.t1">
    <property type="protein sequence ID" value="PSAMB.scaffold5785size10881.g27323.t1"/>
    <property type="gene ID" value="PSAMB.scaffold5785size10881.g27323"/>
</dbReference>
<dbReference type="GO" id="GO:0005741">
    <property type="term" value="C:mitochondrial outer membrane"/>
    <property type="evidence" value="ECO:0007669"/>
    <property type="project" value="UniProtKB-SubCell"/>
</dbReference>
<comment type="function">
    <text evidence="9">Plays a role in mitochondrial and peroxisomal fission. Promotes the recruitment and association of the fission mediator dynamin-related protein 1 (DNM1L) to the mitochondrial surface.</text>
</comment>
<keyword evidence="8 9" id="KW-0576">Peroxisome</keyword>
<feature type="transmembrane region" description="Helical" evidence="9">
    <location>
        <begin position="169"/>
        <end position="185"/>
    </location>
</feature>
<dbReference type="Pfam" id="PF05644">
    <property type="entry name" value="Miff"/>
    <property type="match status" value="2"/>
</dbReference>
<dbReference type="GO" id="GO:0000266">
    <property type="term" value="P:mitochondrial fission"/>
    <property type="evidence" value="ECO:0007669"/>
    <property type="project" value="UniProtKB-UniRule"/>
</dbReference>
<evidence type="ECO:0000256" key="9">
    <source>
        <dbReference type="RuleBase" id="RU368040"/>
    </source>
</evidence>
<evidence type="ECO:0000256" key="3">
    <source>
        <dbReference type="ARBA" id="ARBA00022787"/>
    </source>
</evidence>
<comment type="subcellular location">
    <subcellularLocation>
        <location evidence="9">Mitochondrion outer membrane</location>
        <topology evidence="9">Single-pass type IV membrane protein</topology>
    </subcellularLocation>
    <subcellularLocation>
        <location evidence="9">Peroxisome</location>
    </subcellularLocation>
</comment>
<evidence type="ECO:0000256" key="4">
    <source>
        <dbReference type="ARBA" id="ARBA00022989"/>
    </source>
</evidence>
<keyword evidence="4 9" id="KW-1133">Transmembrane helix</keyword>
<sequence>MALNNDEPNVPTADLRFTEDINHRMHVPHHISVTGESSNEYSGRAAPRFTDDDGFEVAETMKIMQVPDRILVAGGDRHAGSKAPPHEHILTTPPSTLTLDRRTFPAVDDPEIDDLPHRTAASEENVSIASVALENPLQELKLMRRQLARLSTRVFQLEADNSSRQNREYLVLIAFGSYFLFKLIFSRLRR</sequence>
<feature type="domain" description="Mff-like" evidence="10">
    <location>
        <begin position="118"/>
        <end position="185"/>
    </location>
</feature>
<evidence type="ECO:0000256" key="5">
    <source>
        <dbReference type="ARBA" id="ARBA00023054"/>
    </source>
</evidence>
<evidence type="ECO:0000313" key="11">
    <source>
        <dbReference type="Proteomes" id="UP000887566"/>
    </source>
</evidence>
<organism evidence="11 12">
    <name type="scientific">Plectus sambesii</name>
    <dbReference type="NCBI Taxonomy" id="2011161"/>
    <lineage>
        <taxon>Eukaryota</taxon>
        <taxon>Metazoa</taxon>
        <taxon>Ecdysozoa</taxon>
        <taxon>Nematoda</taxon>
        <taxon>Chromadorea</taxon>
        <taxon>Plectida</taxon>
        <taxon>Plectina</taxon>
        <taxon>Plectoidea</taxon>
        <taxon>Plectidae</taxon>
        <taxon>Plectus</taxon>
    </lineage>
</organism>
<proteinExistence type="inferred from homology"/>
<keyword evidence="3 9" id="KW-1000">Mitochondrion outer membrane</keyword>
<keyword evidence="2 9" id="KW-0812">Transmembrane</keyword>
<keyword evidence="11" id="KW-1185">Reference proteome</keyword>
<dbReference type="PANTHER" id="PTHR16501:SF6">
    <property type="entry name" value="TRANSPORT AND GOLGI ORGANIZATION PROTEIN 11"/>
    <property type="match status" value="1"/>
</dbReference>
<dbReference type="InterPro" id="IPR008518">
    <property type="entry name" value="Mff/Tango-11"/>
</dbReference>
<keyword evidence="6 9" id="KW-0496">Mitochondrion</keyword>
<evidence type="ECO:0000256" key="6">
    <source>
        <dbReference type="ARBA" id="ARBA00023128"/>
    </source>
</evidence>
<dbReference type="Proteomes" id="UP000887566">
    <property type="component" value="Unplaced"/>
</dbReference>
<evidence type="ECO:0000256" key="1">
    <source>
        <dbReference type="ARBA" id="ARBA00009806"/>
    </source>
</evidence>
<evidence type="ECO:0000313" key="12">
    <source>
        <dbReference type="WBParaSite" id="PSAMB.scaffold5785size10881.g27323.t1"/>
    </source>
</evidence>
<name>A0A914X025_9BILA</name>
<dbReference type="GO" id="GO:0090314">
    <property type="term" value="P:positive regulation of protein targeting to membrane"/>
    <property type="evidence" value="ECO:0007669"/>
    <property type="project" value="UniProtKB-UniRule"/>
</dbReference>
<accession>A0A914X025</accession>
<feature type="domain" description="Mff-like" evidence="10">
    <location>
        <begin position="13"/>
        <end position="116"/>
    </location>
</feature>
<dbReference type="GO" id="GO:0005777">
    <property type="term" value="C:peroxisome"/>
    <property type="evidence" value="ECO:0007669"/>
    <property type="project" value="UniProtKB-SubCell"/>
</dbReference>
<dbReference type="PANTHER" id="PTHR16501">
    <property type="entry name" value="TRANSPORT AND GOLGI ORGANIZATION PROTEIN 11"/>
    <property type="match status" value="1"/>
</dbReference>
<keyword evidence="5" id="KW-0175">Coiled coil</keyword>
<evidence type="ECO:0000256" key="7">
    <source>
        <dbReference type="ARBA" id="ARBA00023136"/>
    </source>
</evidence>